<dbReference type="EMBL" id="BAAAGS010000047">
    <property type="protein sequence ID" value="GAA0549132.1"/>
    <property type="molecule type" value="Genomic_DNA"/>
</dbReference>
<evidence type="ECO:0000313" key="2">
    <source>
        <dbReference type="Proteomes" id="UP001500729"/>
    </source>
</evidence>
<proteinExistence type="predicted"/>
<dbReference type="Proteomes" id="UP001500729">
    <property type="component" value="Unassembled WGS sequence"/>
</dbReference>
<comment type="caution">
    <text evidence="1">The sequence shown here is derived from an EMBL/GenBank/DDBJ whole genome shotgun (WGS) entry which is preliminary data.</text>
</comment>
<keyword evidence="2" id="KW-1185">Reference proteome</keyword>
<sequence>MTDFAGFPGAELEFDSDAHVVGSADPVLRLVGDQAVTDLLVLSHGWNNDKAEALRLYRDLTSSLRAAVDSGAGPQPAGRTIGVVAVLWPSKRFTEPGLVAAGSTALAPPIDSQIILEQIRELRTVFPDPAAQRTLDFAAALVPGLSTADARAAFAEQMRSLLASTTLDPEDGATDLFTLPGEELMHRLALPVALAPPEGASLDVDAGEDMAAFDTLFGGTWSAALHLVNFTTYYTMKHRAGRIGENGLAPVLADIKRARPDLHVHLVGHSFGSRLAAAASKALPADTITTLSLLQAAFSHHGFAEHWKPGQHGHFRAIIAEKKINGPVLATHTRNDRAVGIAYAIASRISGDAASLVGDATDTYGGMGRNGAQRTSEAVAATLLPVGARYTWQPRCPHNLLADDFIKGHADVTGREVAFAICSAMAP</sequence>
<dbReference type="GO" id="GO:0016787">
    <property type="term" value="F:hydrolase activity"/>
    <property type="evidence" value="ECO:0007669"/>
    <property type="project" value="UniProtKB-KW"/>
</dbReference>
<dbReference type="Gene3D" id="3.40.50.1820">
    <property type="entry name" value="alpha/beta hydrolase"/>
    <property type="match status" value="1"/>
</dbReference>
<accession>A0ABN1DQ25</accession>
<dbReference type="SUPFAM" id="SSF53474">
    <property type="entry name" value="alpha/beta-Hydrolases"/>
    <property type="match status" value="1"/>
</dbReference>
<reference evidence="1 2" key="1">
    <citation type="journal article" date="2019" name="Int. J. Syst. Evol. Microbiol.">
        <title>The Global Catalogue of Microorganisms (GCM) 10K type strain sequencing project: providing services to taxonomists for standard genome sequencing and annotation.</title>
        <authorList>
            <consortium name="The Broad Institute Genomics Platform"/>
            <consortium name="The Broad Institute Genome Sequencing Center for Infectious Disease"/>
            <person name="Wu L."/>
            <person name="Ma J."/>
        </authorList>
    </citation>
    <scope>NUCLEOTIDE SEQUENCE [LARGE SCALE GENOMIC DNA]</scope>
    <source>
        <strain evidence="1 2">JCM 10303</strain>
    </source>
</reference>
<protein>
    <submittedName>
        <fullName evidence="1">Alpha/beta hydrolase</fullName>
    </submittedName>
</protein>
<dbReference type="InterPro" id="IPR029058">
    <property type="entry name" value="AB_hydrolase_fold"/>
</dbReference>
<keyword evidence="1" id="KW-0378">Hydrolase</keyword>
<dbReference type="RefSeq" id="WP_009948940.1">
    <property type="nucleotide sequence ID" value="NZ_BAAAGS010000047.1"/>
</dbReference>
<name>A0ABN1DQ25_SACER</name>
<evidence type="ECO:0000313" key="1">
    <source>
        <dbReference type="EMBL" id="GAA0549132.1"/>
    </source>
</evidence>
<gene>
    <name evidence="1" type="ORF">GCM10009533_54710</name>
</gene>
<organism evidence="1 2">
    <name type="scientific">Saccharopolyspora erythraea</name>
    <name type="common">Streptomyces erythraeus</name>
    <dbReference type="NCBI Taxonomy" id="1836"/>
    <lineage>
        <taxon>Bacteria</taxon>
        <taxon>Bacillati</taxon>
        <taxon>Actinomycetota</taxon>
        <taxon>Actinomycetes</taxon>
        <taxon>Pseudonocardiales</taxon>
        <taxon>Pseudonocardiaceae</taxon>
        <taxon>Saccharopolyspora</taxon>
    </lineage>
</organism>